<dbReference type="Proteomes" id="UP000327458">
    <property type="component" value="Unassembled WGS sequence"/>
</dbReference>
<dbReference type="AlphaFoldDB" id="A0A5M8ICB0"/>
<dbReference type="InterPro" id="IPR050266">
    <property type="entry name" value="AB_hydrolase_sf"/>
</dbReference>
<dbReference type="InterPro" id="IPR000639">
    <property type="entry name" value="Epox_hydrolase-like"/>
</dbReference>
<evidence type="ECO:0000259" key="1">
    <source>
        <dbReference type="Pfam" id="PF00561"/>
    </source>
</evidence>
<gene>
    <name evidence="2" type="ORF">FP507_01870</name>
</gene>
<protein>
    <submittedName>
        <fullName evidence="2">Alpha/beta fold hydrolase</fullName>
    </submittedName>
</protein>
<dbReference type="SUPFAM" id="SSF53474">
    <property type="entry name" value="alpha/beta-Hydrolases"/>
    <property type="match status" value="1"/>
</dbReference>
<dbReference type="PRINTS" id="PR00412">
    <property type="entry name" value="EPOXHYDRLASE"/>
</dbReference>
<evidence type="ECO:0000313" key="2">
    <source>
        <dbReference type="EMBL" id="KAA6231989.1"/>
    </source>
</evidence>
<dbReference type="EMBL" id="VMRG01000001">
    <property type="protein sequence ID" value="KAA6231989.1"/>
    <property type="molecule type" value="Genomic_DNA"/>
</dbReference>
<dbReference type="Pfam" id="PF00561">
    <property type="entry name" value="Abhydrolase_1"/>
    <property type="match status" value="1"/>
</dbReference>
<sequence>MLNWTTGGTDTGLGDVLLLHAFPLSSGMWRPQLEALATAGYRAIAPNSYGIEGSTEKQEWSFTEYAHDLAILMESLNMKNATIAGLSMGGYQALEFARLYPEKTASLVLADTRAEEDAPEAAAARREFITAIERGGAEEAVRRMVPNYFSESAPREHPELIEEASAMIRSQSPEAITSAMKAIMSRRDQRPLLPAITCPALVICGSDDRLTPPETAALISSAIAGARLEIIQRAGHLANMEQPEAFSAALLNHLQQLNG</sequence>
<dbReference type="RefSeq" id="WP_151419099.1">
    <property type="nucleotide sequence ID" value="NZ_VMRG01000001.1"/>
</dbReference>
<name>A0A5M8ICB0_CHLPH</name>
<comment type="caution">
    <text evidence="2">The sequence shown here is derived from an EMBL/GenBank/DDBJ whole genome shotgun (WGS) entry which is preliminary data.</text>
</comment>
<evidence type="ECO:0000313" key="3">
    <source>
        <dbReference type="Proteomes" id="UP000327458"/>
    </source>
</evidence>
<dbReference type="PANTHER" id="PTHR43798:SF29">
    <property type="entry name" value="AB HYDROLASE-1 DOMAIN-CONTAINING PROTEIN"/>
    <property type="match status" value="1"/>
</dbReference>
<organism evidence="2 3">
    <name type="scientific">Chlorobium phaeovibrioides</name>
    <dbReference type="NCBI Taxonomy" id="1094"/>
    <lineage>
        <taxon>Bacteria</taxon>
        <taxon>Pseudomonadati</taxon>
        <taxon>Chlorobiota</taxon>
        <taxon>Chlorobiia</taxon>
        <taxon>Chlorobiales</taxon>
        <taxon>Chlorobiaceae</taxon>
        <taxon>Chlorobium/Pelodictyon group</taxon>
        <taxon>Chlorobium</taxon>
    </lineage>
</organism>
<dbReference type="PRINTS" id="PR00111">
    <property type="entry name" value="ABHYDROLASE"/>
</dbReference>
<proteinExistence type="predicted"/>
<keyword evidence="2" id="KW-0378">Hydrolase</keyword>
<dbReference type="InterPro" id="IPR029058">
    <property type="entry name" value="AB_hydrolase_fold"/>
</dbReference>
<dbReference type="GO" id="GO:0016787">
    <property type="term" value="F:hydrolase activity"/>
    <property type="evidence" value="ECO:0007669"/>
    <property type="project" value="UniProtKB-KW"/>
</dbReference>
<accession>A0A5M8ICB0</accession>
<dbReference type="PANTHER" id="PTHR43798">
    <property type="entry name" value="MONOACYLGLYCEROL LIPASE"/>
    <property type="match status" value="1"/>
</dbReference>
<dbReference type="InterPro" id="IPR000073">
    <property type="entry name" value="AB_hydrolase_1"/>
</dbReference>
<dbReference type="Gene3D" id="3.40.50.1820">
    <property type="entry name" value="alpha/beta hydrolase"/>
    <property type="match status" value="1"/>
</dbReference>
<feature type="domain" description="AB hydrolase-1" evidence="1">
    <location>
        <begin position="16"/>
        <end position="243"/>
    </location>
</feature>
<reference evidence="2 3" key="1">
    <citation type="submission" date="2019-07" db="EMBL/GenBank/DDBJ databases">
        <title>Draft genome Sequence of Chlorobium phaeovibrioides sp. strain PhvTcv-s14, from the Phylum Chlorobi.</title>
        <authorList>
            <person name="Babenko V."/>
            <person name="Boldyreva D."/>
            <person name="Kanygina A."/>
            <person name="Selezneva O."/>
            <person name="Akopiyan T."/>
            <person name="Lunina O."/>
        </authorList>
    </citation>
    <scope>NUCLEOTIDE SEQUENCE [LARGE SCALE GENOMIC DNA]</scope>
    <source>
        <strain evidence="2 3">GrTcv12</strain>
    </source>
</reference>